<protein>
    <submittedName>
        <fullName evidence="2">Uncharacterized protein</fullName>
    </submittedName>
</protein>
<organism evidence="2 3">
    <name type="scientific">Pseudomonas fragi</name>
    <dbReference type="NCBI Taxonomy" id="296"/>
    <lineage>
        <taxon>Bacteria</taxon>
        <taxon>Pseudomonadati</taxon>
        <taxon>Pseudomonadota</taxon>
        <taxon>Gammaproteobacteria</taxon>
        <taxon>Pseudomonadales</taxon>
        <taxon>Pseudomonadaceae</taxon>
        <taxon>Pseudomonas</taxon>
    </lineage>
</organism>
<keyword evidence="1" id="KW-1133">Transmembrane helix</keyword>
<dbReference type="Proteomes" id="UP000564604">
    <property type="component" value="Unassembled WGS sequence"/>
</dbReference>
<gene>
    <name evidence="2" type="ORF">HBN89_19265</name>
</gene>
<comment type="caution">
    <text evidence="2">The sequence shown here is derived from an EMBL/GenBank/DDBJ whole genome shotgun (WGS) entry which is preliminary data.</text>
</comment>
<accession>A0A9Q5B3W4</accession>
<dbReference type="RefSeq" id="WP_169872836.1">
    <property type="nucleotide sequence ID" value="NZ_JAAQYX010000031.1"/>
</dbReference>
<keyword evidence="1" id="KW-0472">Membrane</keyword>
<keyword evidence="1" id="KW-0812">Transmembrane</keyword>
<evidence type="ECO:0000313" key="3">
    <source>
        <dbReference type="Proteomes" id="UP000564604"/>
    </source>
</evidence>
<dbReference type="EMBL" id="JAAQYX010000031">
    <property type="protein sequence ID" value="NNB51394.1"/>
    <property type="molecule type" value="Genomic_DNA"/>
</dbReference>
<feature type="transmembrane region" description="Helical" evidence="1">
    <location>
        <begin position="114"/>
        <end position="136"/>
    </location>
</feature>
<dbReference type="AlphaFoldDB" id="A0A9Q5B3W4"/>
<feature type="transmembrane region" description="Helical" evidence="1">
    <location>
        <begin position="62"/>
        <end position="83"/>
    </location>
</feature>
<evidence type="ECO:0000256" key="1">
    <source>
        <dbReference type="SAM" id="Phobius"/>
    </source>
</evidence>
<evidence type="ECO:0000313" key="2">
    <source>
        <dbReference type="EMBL" id="NNB51394.1"/>
    </source>
</evidence>
<sequence length="167" mass="18639">MGTIILALISAFAVILYWVSCRKAALKHQEKVAELLEKYFEDHKVSEDDRDSAYWTYRFARFWAFVPVMTIVAPIWLALSILLRGAGHVAKKPDALHSEIIDSIVKMYVAKNPLTSMICMPVFLASVAVLSIIGMVTNRMKAIPTLASLYTSVAKTASHASREVKTH</sequence>
<reference evidence="2 3" key="1">
    <citation type="journal article" date="2020" name="Front. Microbiol.">
        <title>Genetic Organization of the aprX-lipA2 Operon Affects the Proteolytic Potential of Pseudomonas Species in Milk.</title>
        <authorList>
            <person name="Maier C."/>
            <person name="Huptas C."/>
            <person name="von Neubeck M."/>
            <person name="Scherer S."/>
            <person name="Wenning M."/>
            <person name="Lucking G."/>
        </authorList>
    </citation>
    <scope>NUCLEOTIDE SEQUENCE [LARGE SCALE GENOMIC DNA]</scope>
    <source>
        <strain evidence="2 3">WS 5094</strain>
    </source>
</reference>
<proteinExistence type="predicted"/>
<name>A0A9Q5B3W4_PSEFR</name>